<feature type="region of interest" description="Disordered" evidence="1">
    <location>
        <begin position="14"/>
        <end position="201"/>
    </location>
</feature>
<feature type="compositionally biased region" description="Low complexity" evidence="1">
    <location>
        <begin position="19"/>
        <end position="37"/>
    </location>
</feature>
<feature type="region of interest" description="Disordered" evidence="1">
    <location>
        <begin position="271"/>
        <end position="330"/>
    </location>
</feature>
<feature type="compositionally biased region" description="Basic and acidic residues" evidence="1">
    <location>
        <begin position="107"/>
        <end position="124"/>
    </location>
</feature>
<dbReference type="InterPro" id="IPR006861">
    <property type="entry name" value="HABP4_PAIRBP1-bd"/>
</dbReference>
<dbReference type="SMART" id="SM01233">
    <property type="entry name" value="HABP4_PAI-RBP1"/>
    <property type="match status" value="1"/>
</dbReference>
<feature type="compositionally biased region" description="Low complexity" evidence="1">
    <location>
        <begin position="140"/>
        <end position="180"/>
    </location>
</feature>
<dbReference type="Gene3D" id="6.10.140.1040">
    <property type="match status" value="1"/>
</dbReference>
<gene>
    <name evidence="3" type="ORF">HMN09_00638000</name>
</gene>
<dbReference type="InterPro" id="IPR039764">
    <property type="entry name" value="HABP4/SERBP1-like"/>
</dbReference>
<dbReference type="Pfam" id="PF04774">
    <property type="entry name" value="HABP4_PAI-RBP1"/>
    <property type="match status" value="1"/>
</dbReference>
<accession>A0A8H6T6M9</accession>
<dbReference type="GO" id="GO:0003723">
    <property type="term" value="F:RNA binding"/>
    <property type="evidence" value="ECO:0007669"/>
    <property type="project" value="InterPro"/>
</dbReference>
<dbReference type="Proteomes" id="UP000613580">
    <property type="component" value="Unassembled WGS sequence"/>
</dbReference>
<dbReference type="PANTHER" id="PTHR12299:SF17">
    <property type="entry name" value="AT19571P-RELATED"/>
    <property type="match status" value="1"/>
</dbReference>
<proteinExistence type="predicted"/>
<evidence type="ECO:0000313" key="3">
    <source>
        <dbReference type="EMBL" id="KAF7310947.1"/>
    </source>
</evidence>
<feature type="domain" description="Hyaluronan/mRNA-binding protein" evidence="2">
    <location>
        <begin position="105"/>
        <end position="229"/>
    </location>
</feature>
<feature type="compositionally biased region" description="Gly residues" evidence="1">
    <location>
        <begin position="90"/>
        <end position="103"/>
    </location>
</feature>
<keyword evidence="4" id="KW-1185">Reference proteome</keyword>
<organism evidence="3 4">
    <name type="scientific">Mycena chlorophos</name>
    <name type="common">Agaric fungus</name>
    <name type="synonym">Agaricus chlorophos</name>
    <dbReference type="NCBI Taxonomy" id="658473"/>
    <lineage>
        <taxon>Eukaryota</taxon>
        <taxon>Fungi</taxon>
        <taxon>Dikarya</taxon>
        <taxon>Basidiomycota</taxon>
        <taxon>Agaricomycotina</taxon>
        <taxon>Agaricomycetes</taxon>
        <taxon>Agaricomycetidae</taxon>
        <taxon>Agaricales</taxon>
        <taxon>Marasmiineae</taxon>
        <taxon>Mycenaceae</taxon>
        <taxon>Mycena</taxon>
    </lineage>
</organism>
<feature type="compositionally biased region" description="Basic and acidic residues" evidence="1">
    <location>
        <begin position="181"/>
        <end position="192"/>
    </location>
</feature>
<name>A0A8H6T6M9_MYCCL</name>
<feature type="compositionally biased region" description="Gly residues" evidence="1">
    <location>
        <begin position="294"/>
        <end position="310"/>
    </location>
</feature>
<reference evidence="3" key="1">
    <citation type="submission" date="2020-05" db="EMBL/GenBank/DDBJ databases">
        <title>Mycena genomes resolve the evolution of fungal bioluminescence.</title>
        <authorList>
            <person name="Tsai I.J."/>
        </authorList>
    </citation>
    <scope>NUCLEOTIDE SEQUENCE</scope>
    <source>
        <strain evidence="3">110903Hualien_Pintung</strain>
    </source>
</reference>
<dbReference type="PANTHER" id="PTHR12299">
    <property type="entry name" value="HYALURONIC ACID-BINDING PROTEIN 4"/>
    <property type="match status" value="1"/>
</dbReference>
<feature type="compositionally biased region" description="Basic and acidic residues" evidence="1">
    <location>
        <begin position="80"/>
        <end position="89"/>
    </location>
</feature>
<protein>
    <submittedName>
        <fullName evidence="3">HABP4-PAI-RBP1 domain-containing protein</fullName>
    </submittedName>
</protein>
<evidence type="ECO:0000256" key="1">
    <source>
        <dbReference type="SAM" id="MobiDB-lite"/>
    </source>
</evidence>
<dbReference type="OrthoDB" id="5390558at2759"/>
<comment type="caution">
    <text evidence="3">The sequence shown here is derived from an EMBL/GenBank/DDBJ whole genome shotgun (WGS) entry which is preliminary data.</text>
</comment>
<evidence type="ECO:0000313" key="4">
    <source>
        <dbReference type="Proteomes" id="UP000613580"/>
    </source>
</evidence>
<dbReference type="AlphaFoldDB" id="A0A8H6T6M9"/>
<sequence>MSVATKNPFALLEAEDASRPSSPVAAPAAAAAAAPASRGTPKTRGGPASRGGKYYARGGKPPARDGTSGNPNQNGIEDAPQNKKVDGRGRGASRGGSRGGPRGGRGRQFDKHSQTGKVDSDKKINQGWGAEEGNAELKAEQAAATDAAAEATPAGGDWGAAAGDAGDWAAPAAADGAAPTDKPEGRPRREREPEEEDNTLTLDQYMAQQKEKDSAAVPKLEGVRKVNDGADAWKDVVALEKGDTDSYFVGKTKAAPKARAKKDEKVFIEIDARFERPSRGGPRGGGRGGDRGGRGGAGRGRGAPRGGRPTGGAASASFDVDDEKAFPSLA</sequence>
<dbReference type="GO" id="GO:0005634">
    <property type="term" value="C:nucleus"/>
    <property type="evidence" value="ECO:0007669"/>
    <property type="project" value="TreeGrafter"/>
</dbReference>
<dbReference type="GO" id="GO:0005737">
    <property type="term" value="C:cytoplasm"/>
    <property type="evidence" value="ECO:0007669"/>
    <property type="project" value="TreeGrafter"/>
</dbReference>
<dbReference type="EMBL" id="JACAZE010000007">
    <property type="protein sequence ID" value="KAF7310947.1"/>
    <property type="molecule type" value="Genomic_DNA"/>
</dbReference>
<evidence type="ECO:0000259" key="2">
    <source>
        <dbReference type="SMART" id="SM01233"/>
    </source>
</evidence>